<comment type="subcellular location">
    <subcellularLocation>
        <location evidence="1">Secreted</location>
    </subcellularLocation>
</comment>
<evidence type="ECO:0000256" key="2">
    <source>
        <dbReference type="ARBA" id="ARBA00022525"/>
    </source>
</evidence>
<dbReference type="AlphaFoldDB" id="A0A0V1E2Z9"/>
<keyword evidence="2" id="KW-0964">Secreted</keyword>
<feature type="signal peptide" evidence="5">
    <location>
        <begin position="1"/>
        <end position="21"/>
    </location>
</feature>
<evidence type="ECO:0000256" key="5">
    <source>
        <dbReference type="SAM" id="SignalP"/>
    </source>
</evidence>
<dbReference type="PANTHER" id="PTHR21312">
    <property type="entry name" value="SERINE PROTEASE INHIBITOR"/>
    <property type="match status" value="1"/>
</dbReference>
<dbReference type="Proteomes" id="UP000054826">
    <property type="component" value="Unassembled WGS sequence"/>
</dbReference>
<dbReference type="EMBL" id="JYDV01000117">
    <property type="protein sequence ID" value="KRZ31706.1"/>
    <property type="molecule type" value="Genomic_DNA"/>
</dbReference>
<dbReference type="PROSITE" id="PS51465">
    <property type="entry name" value="KAZAL_2"/>
    <property type="match status" value="1"/>
</dbReference>
<proteinExistence type="predicted"/>
<evidence type="ECO:0000256" key="1">
    <source>
        <dbReference type="ARBA" id="ARBA00004613"/>
    </source>
</evidence>
<keyword evidence="5" id="KW-0732">Signal</keyword>
<dbReference type="GO" id="GO:0004867">
    <property type="term" value="F:serine-type endopeptidase inhibitor activity"/>
    <property type="evidence" value="ECO:0007669"/>
    <property type="project" value="UniProtKB-KW"/>
</dbReference>
<reference evidence="10 11" key="1">
    <citation type="submission" date="2015-01" db="EMBL/GenBank/DDBJ databases">
        <title>Evolution of Trichinella species and genotypes.</title>
        <authorList>
            <person name="Korhonen P.K."/>
            <person name="Edoardo P."/>
            <person name="Giuseppe L.R."/>
            <person name="Gasser R.B."/>
        </authorList>
    </citation>
    <scope>NUCLEOTIDE SEQUENCE [LARGE SCALE GENOMIC DNA]</scope>
    <source>
        <strain evidence="7">ISS13</strain>
        <strain evidence="9">ISS176</strain>
        <strain evidence="8">ISS588</strain>
    </source>
</reference>
<feature type="domain" description="Kazal-like" evidence="6">
    <location>
        <begin position="26"/>
        <end position="83"/>
    </location>
</feature>
<evidence type="ECO:0000313" key="7">
    <source>
        <dbReference type="EMBL" id="KRY68191.1"/>
    </source>
</evidence>
<evidence type="ECO:0000313" key="8">
    <source>
        <dbReference type="EMBL" id="KRZ25809.1"/>
    </source>
</evidence>
<dbReference type="Gene3D" id="3.30.60.30">
    <property type="match status" value="1"/>
</dbReference>
<dbReference type="EMBL" id="JYDS01000095">
    <property type="protein sequence ID" value="KRZ25809.1"/>
    <property type="molecule type" value="Genomic_DNA"/>
</dbReference>
<dbReference type="GO" id="GO:0005576">
    <property type="term" value="C:extracellular region"/>
    <property type="evidence" value="ECO:0007669"/>
    <property type="project" value="UniProtKB-SubCell"/>
</dbReference>
<evidence type="ECO:0000256" key="3">
    <source>
        <dbReference type="ARBA" id="ARBA00022690"/>
    </source>
</evidence>
<dbReference type="InterPro" id="IPR002350">
    <property type="entry name" value="Kazal_dom"/>
</dbReference>
<evidence type="ECO:0000313" key="11">
    <source>
        <dbReference type="Proteomes" id="UP000054805"/>
    </source>
</evidence>
<accession>A0A0V1E2Z9</accession>
<keyword evidence="7" id="KW-0722">Serine protease inhibitor</keyword>
<comment type="caution">
    <text evidence="7">The sequence shown here is derived from an EMBL/GenBank/DDBJ whole genome shotgun (WGS) entry which is preliminary data.</text>
</comment>
<keyword evidence="11" id="KW-1185">Reference proteome</keyword>
<dbReference type="EMBL" id="JYDS01000095">
    <property type="protein sequence ID" value="KRZ25810.1"/>
    <property type="molecule type" value="Genomic_DNA"/>
</dbReference>
<dbReference type="SMART" id="SM00280">
    <property type="entry name" value="KAZAL"/>
    <property type="match status" value="1"/>
</dbReference>
<feature type="chain" id="PRO_5009072939" evidence="5">
    <location>
        <begin position="22"/>
        <end position="151"/>
    </location>
</feature>
<dbReference type="EMBL" id="JYDR01000118">
    <property type="protein sequence ID" value="KRY68191.1"/>
    <property type="molecule type" value="Genomic_DNA"/>
</dbReference>
<dbReference type="EMBL" id="JYDV01000117">
    <property type="protein sequence ID" value="KRZ31705.1"/>
    <property type="molecule type" value="Genomic_DNA"/>
</dbReference>
<name>A0A0V1E2Z9_TRIPS</name>
<keyword evidence="3 7" id="KW-0646">Protease inhibitor</keyword>
<evidence type="ECO:0000256" key="4">
    <source>
        <dbReference type="ARBA" id="ARBA00023157"/>
    </source>
</evidence>
<dbReference type="Proteomes" id="UP000054632">
    <property type="component" value="Unassembled WGS sequence"/>
</dbReference>
<dbReference type="Proteomes" id="UP000054805">
    <property type="component" value="Unassembled WGS sequence"/>
</dbReference>
<evidence type="ECO:0000313" key="10">
    <source>
        <dbReference type="Proteomes" id="UP000054632"/>
    </source>
</evidence>
<dbReference type="PROSITE" id="PS00282">
    <property type="entry name" value="KAZAL_1"/>
    <property type="match status" value="1"/>
</dbReference>
<dbReference type="Pfam" id="PF00050">
    <property type="entry name" value="Kazal_1"/>
    <property type="match status" value="1"/>
</dbReference>
<keyword evidence="4" id="KW-1015">Disulfide bond</keyword>
<evidence type="ECO:0000259" key="6">
    <source>
        <dbReference type="PROSITE" id="PS51465"/>
    </source>
</evidence>
<organism evidence="7 10">
    <name type="scientific">Trichinella pseudospiralis</name>
    <name type="common">Parasitic roundworm</name>
    <dbReference type="NCBI Taxonomy" id="6337"/>
    <lineage>
        <taxon>Eukaryota</taxon>
        <taxon>Metazoa</taxon>
        <taxon>Ecdysozoa</taxon>
        <taxon>Nematoda</taxon>
        <taxon>Enoplea</taxon>
        <taxon>Dorylaimia</taxon>
        <taxon>Trichinellida</taxon>
        <taxon>Trichinellidae</taxon>
        <taxon>Trichinella</taxon>
    </lineage>
</organism>
<protein>
    <submittedName>
        <fullName evidence="7">Serine protease inhibitor Kazal-type 4</fullName>
    </submittedName>
</protein>
<dbReference type="InterPro" id="IPR036058">
    <property type="entry name" value="Kazal_dom_sf"/>
</dbReference>
<evidence type="ECO:0000313" key="9">
    <source>
        <dbReference type="EMBL" id="KRZ31705.1"/>
    </source>
</evidence>
<dbReference type="PANTHER" id="PTHR21312:SF28">
    <property type="entry name" value="OVOINHIBITOR-RELATED"/>
    <property type="match status" value="1"/>
</dbReference>
<dbReference type="SUPFAM" id="SSF100895">
    <property type="entry name" value="Kazal-type serine protease inhibitors"/>
    <property type="match status" value="1"/>
</dbReference>
<gene>
    <name evidence="7" type="primary">SPINK4</name>
    <name evidence="7" type="ORF">T4A_10994</name>
    <name evidence="8" type="ORF">T4B_12639</name>
    <name evidence="9" type="ORF">T4C_4492</name>
</gene>
<sequence length="151" mass="16723">MIPPACCLLYLLMSTAVVTYGFPMIFPRDPFCTLFSRNGFCYDIYQPVCGTDGITYDNECWLCYRLTIEPLIVQIAYDGECVADYDPMMLQFPRVIGNGIAVPPPSPPFLLSGMIGLDSKAKIAHAKPENHTLSVEDLLSSEIETFAADIP</sequence>